<evidence type="ECO:0000313" key="2">
    <source>
        <dbReference type="EMBL" id="MCP1385580.1"/>
    </source>
</evidence>
<dbReference type="EMBL" id="JAMZEL010000014">
    <property type="protein sequence ID" value="MCP1385580.1"/>
    <property type="molecule type" value="Genomic_DNA"/>
</dbReference>
<keyword evidence="1" id="KW-0732">Signal</keyword>
<dbReference type="RefSeq" id="WP_253532071.1">
    <property type="nucleotide sequence ID" value="NZ_JAMZEL010000014.1"/>
</dbReference>
<reference evidence="2 3" key="1">
    <citation type="submission" date="2022-06" db="EMBL/GenBank/DDBJ databases">
        <title>Runella sp. S5 genome sequencing.</title>
        <authorList>
            <person name="Park S."/>
        </authorList>
    </citation>
    <scope>NUCLEOTIDE SEQUENCE [LARGE SCALE GENOMIC DNA]</scope>
    <source>
        <strain evidence="2 3">S5</strain>
    </source>
</reference>
<accession>A0ABT1FVT6</accession>
<evidence type="ECO:0000256" key="1">
    <source>
        <dbReference type="SAM" id="SignalP"/>
    </source>
</evidence>
<evidence type="ECO:0000313" key="3">
    <source>
        <dbReference type="Proteomes" id="UP001204772"/>
    </source>
</evidence>
<name>A0ABT1FVT6_9BACT</name>
<dbReference type="Proteomes" id="UP001204772">
    <property type="component" value="Unassembled WGS sequence"/>
</dbReference>
<comment type="caution">
    <text evidence="2">The sequence shown here is derived from an EMBL/GenBank/DDBJ whole genome shotgun (WGS) entry which is preliminary data.</text>
</comment>
<proteinExistence type="predicted"/>
<keyword evidence="3" id="KW-1185">Reference proteome</keyword>
<gene>
    <name evidence="2" type="ORF">NCI00_24295</name>
</gene>
<evidence type="ECO:0008006" key="4">
    <source>
        <dbReference type="Google" id="ProtNLM"/>
    </source>
</evidence>
<feature type="signal peptide" evidence="1">
    <location>
        <begin position="1"/>
        <end position="22"/>
    </location>
</feature>
<organism evidence="2 3">
    <name type="scientific">Runella salmonicolor</name>
    <dbReference type="NCBI Taxonomy" id="2950278"/>
    <lineage>
        <taxon>Bacteria</taxon>
        <taxon>Pseudomonadati</taxon>
        <taxon>Bacteroidota</taxon>
        <taxon>Cytophagia</taxon>
        <taxon>Cytophagales</taxon>
        <taxon>Spirosomataceae</taxon>
        <taxon>Runella</taxon>
    </lineage>
</organism>
<protein>
    <recommendedName>
        <fullName evidence="4">DUF4468 domain-containing protein</fullName>
    </recommendedName>
</protein>
<sequence>MKCKYFIRMLLGWLLVGGLARAQQPLPNRNVNNGSVPAYEGEIKEPTREELDGEFKKRTEQQILRLQEYIQIISDKKQSDENRDKAIKEAIKLFQPGSVVQVSSGKKGSSVISRSVGDYFRRLKALQYPQVEITFYDATYVGDYRKGADGGYYTTATFSQEFRGKDEKGNIMYQDKTTKDVDVSLQNLMDEDFYKQNRWIIKFGNIKVTETKTPGKPIN</sequence>
<feature type="chain" id="PRO_5046784787" description="DUF4468 domain-containing protein" evidence="1">
    <location>
        <begin position="23"/>
        <end position="219"/>
    </location>
</feature>